<gene>
    <name evidence="2" type="ORF">BU14_0135s0034</name>
</gene>
<feature type="compositionally biased region" description="Basic and acidic residues" evidence="1">
    <location>
        <begin position="37"/>
        <end position="50"/>
    </location>
</feature>
<evidence type="ECO:0000313" key="3">
    <source>
        <dbReference type="Proteomes" id="UP000218209"/>
    </source>
</evidence>
<dbReference type="Proteomes" id="UP000218209">
    <property type="component" value="Unassembled WGS sequence"/>
</dbReference>
<feature type="region of interest" description="Disordered" evidence="1">
    <location>
        <begin position="1"/>
        <end position="69"/>
    </location>
</feature>
<proteinExistence type="predicted"/>
<evidence type="ECO:0000313" key="2">
    <source>
        <dbReference type="EMBL" id="OSX77760.1"/>
    </source>
</evidence>
<evidence type="ECO:0000256" key="1">
    <source>
        <dbReference type="SAM" id="MobiDB-lite"/>
    </source>
</evidence>
<keyword evidence="3" id="KW-1185">Reference proteome</keyword>
<name>A0A1X6PAI3_PORUM</name>
<reference evidence="2 3" key="1">
    <citation type="submission" date="2017-03" db="EMBL/GenBank/DDBJ databases">
        <title>WGS assembly of Porphyra umbilicalis.</title>
        <authorList>
            <person name="Brawley S.H."/>
            <person name="Blouin N.A."/>
            <person name="Ficko-Blean E."/>
            <person name="Wheeler G.L."/>
            <person name="Lohr M."/>
            <person name="Goodson H.V."/>
            <person name="Jenkins J.W."/>
            <person name="Blaby-Haas C.E."/>
            <person name="Helliwell K.E."/>
            <person name="Chan C."/>
            <person name="Marriage T."/>
            <person name="Bhattacharya D."/>
            <person name="Klein A.S."/>
            <person name="Badis Y."/>
            <person name="Brodie J."/>
            <person name="Cao Y."/>
            <person name="Collen J."/>
            <person name="Dittami S.M."/>
            <person name="Gachon C.M."/>
            <person name="Green B.R."/>
            <person name="Karpowicz S."/>
            <person name="Kim J.W."/>
            <person name="Kudahl U."/>
            <person name="Lin S."/>
            <person name="Michel G."/>
            <person name="Mittag M."/>
            <person name="Olson B.J."/>
            <person name="Pangilinan J."/>
            <person name="Peng Y."/>
            <person name="Qiu H."/>
            <person name="Shu S."/>
            <person name="Singer J.T."/>
            <person name="Smith A.G."/>
            <person name="Sprecher B.N."/>
            <person name="Wagner V."/>
            <person name="Wang W."/>
            <person name="Wang Z.-Y."/>
            <person name="Yan J."/>
            <person name="Yarish C."/>
            <person name="Zoeuner-Riek S."/>
            <person name="Zhuang Y."/>
            <person name="Zou Y."/>
            <person name="Lindquist E.A."/>
            <person name="Grimwood J."/>
            <person name="Barry K."/>
            <person name="Rokhsar D.S."/>
            <person name="Schmutz J."/>
            <person name="Stiller J.W."/>
            <person name="Grossman A.R."/>
            <person name="Prochnik S.E."/>
        </authorList>
    </citation>
    <scope>NUCLEOTIDE SEQUENCE [LARGE SCALE GENOMIC DNA]</scope>
    <source>
        <strain evidence="2">4086291</strain>
    </source>
</reference>
<organism evidence="2 3">
    <name type="scientific">Porphyra umbilicalis</name>
    <name type="common">Purple laver</name>
    <name type="synonym">Red alga</name>
    <dbReference type="NCBI Taxonomy" id="2786"/>
    <lineage>
        <taxon>Eukaryota</taxon>
        <taxon>Rhodophyta</taxon>
        <taxon>Bangiophyceae</taxon>
        <taxon>Bangiales</taxon>
        <taxon>Bangiaceae</taxon>
        <taxon>Porphyra</taxon>
    </lineage>
</organism>
<dbReference type="EMBL" id="KV918829">
    <property type="protein sequence ID" value="OSX77760.1"/>
    <property type="molecule type" value="Genomic_DNA"/>
</dbReference>
<accession>A0A1X6PAI3</accession>
<sequence>MPAIRRRRRSALTAVPIRHHHRPPAHPSVGFPNLRAQDAREVEEKAHAPSEAEAQAHAGALEVSAPPYP</sequence>
<feature type="compositionally biased region" description="Basic residues" evidence="1">
    <location>
        <begin position="1"/>
        <end position="10"/>
    </location>
</feature>
<protein>
    <submittedName>
        <fullName evidence="2">Uncharacterized protein</fullName>
    </submittedName>
</protein>
<dbReference type="AlphaFoldDB" id="A0A1X6PAI3"/>